<sequence length="186" mass="20741">MWVTFHVVSWGSRAHAQLLARHGPPRLRVNSDHSMADPARSLHGLPEFVFVPKAAWVPSDALFGLIEDFLLSRKLSVMLTRLGRKRRELRARFPTKEALLARDIRGTPYQSEDWYNVYKATGARIAARAGAVLDSQLRALQFFGRYFASGDLAANLLANITVLPRMAFSQARDLAAALAAAVSRNR</sequence>
<keyword evidence="2" id="KW-1185">Reference proteome</keyword>
<feature type="non-terminal residue" evidence="1">
    <location>
        <position position="1"/>
    </location>
</feature>
<accession>A0A0L0D4J7</accession>
<dbReference type="Proteomes" id="UP000054408">
    <property type="component" value="Unassembled WGS sequence"/>
</dbReference>
<name>A0A0L0D4J7_THETB</name>
<proteinExistence type="predicted"/>
<protein>
    <submittedName>
        <fullName evidence="1">Uncharacterized protein</fullName>
    </submittedName>
</protein>
<evidence type="ECO:0000313" key="2">
    <source>
        <dbReference type="Proteomes" id="UP000054408"/>
    </source>
</evidence>
<dbReference type="GeneID" id="25563046"/>
<dbReference type="AlphaFoldDB" id="A0A0L0D4J7"/>
<gene>
    <name evidence="1" type="ORF">AMSG_03444</name>
</gene>
<dbReference type="EMBL" id="GL349445">
    <property type="protein sequence ID" value="KNC47021.1"/>
    <property type="molecule type" value="Genomic_DNA"/>
</dbReference>
<reference evidence="1 2" key="1">
    <citation type="submission" date="2010-05" db="EMBL/GenBank/DDBJ databases">
        <title>The Genome Sequence of Thecamonas trahens ATCC 50062.</title>
        <authorList>
            <consortium name="The Broad Institute Genome Sequencing Platform"/>
            <person name="Russ C."/>
            <person name="Cuomo C."/>
            <person name="Shea T."/>
            <person name="Young S.K."/>
            <person name="Zeng Q."/>
            <person name="Koehrsen M."/>
            <person name="Haas B."/>
            <person name="Borodovsky M."/>
            <person name="Guigo R."/>
            <person name="Alvarado L."/>
            <person name="Berlin A."/>
            <person name="Bochicchio J."/>
            <person name="Borenstein D."/>
            <person name="Chapman S."/>
            <person name="Chen Z."/>
            <person name="Freedman E."/>
            <person name="Gellesch M."/>
            <person name="Goldberg J."/>
            <person name="Griggs A."/>
            <person name="Gujja S."/>
            <person name="Heilman E."/>
            <person name="Heiman D."/>
            <person name="Hepburn T."/>
            <person name="Howarth C."/>
            <person name="Jen D."/>
            <person name="Larson L."/>
            <person name="Mehta T."/>
            <person name="Park D."/>
            <person name="Pearson M."/>
            <person name="Roberts A."/>
            <person name="Saif S."/>
            <person name="Shenoy N."/>
            <person name="Sisk P."/>
            <person name="Stolte C."/>
            <person name="Sykes S."/>
            <person name="Thomson T."/>
            <person name="Walk T."/>
            <person name="White J."/>
            <person name="Yandava C."/>
            <person name="Burger G."/>
            <person name="Gray M.W."/>
            <person name="Holland P.W.H."/>
            <person name="King N."/>
            <person name="Lang F.B.F."/>
            <person name="Roger A.J."/>
            <person name="Ruiz-Trillo I."/>
            <person name="Lander E."/>
            <person name="Nusbaum C."/>
        </authorList>
    </citation>
    <scope>NUCLEOTIDE SEQUENCE [LARGE SCALE GENOMIC DNA]</scope>
    <source>
        <strain evidence="1 2">ATCC 50062</strain>
    </source>
</reference>
<dbReference type="RefSeq" id="XP_013759801.1">
    <property type="nucleotide sequence ID" value="XM_013904347.1"/>
</dbReference>
<organism evidence="1 2">
    <name type="scientific">Thecamonas trahens ATCC 50062</name>
    <dbReference type="NCBI Taxonomy" id="461836"/>
    <lineage>
        <taxon>Eukaryota</taxon>
        <taxon>Apusozoa</taxon>
        <taxon>Apusomonadida</taxon>
        <taxon>Apusomonadidae</taxon>
        <taxon>Thecamonas</taxon>
    </lineage>
</organism>
<evidence type="ECO:0000313" key="1">
    <source>
        <dbReference type="EMBL" id="KNC47021.1"/>
    </source>
</evidence>